<dbReference type="PANTHER" id="PTHR42800">
    <property type="entry name" value="EXOINULINASE INUD (AFU_ORTHOLOGUE AFUA_5G00480)"/>
    <property type="match status" value="1"/>
</dbReference>
<dbReference type="SUPFAM" id="SSF49899">
    <property type="entry name" value="Concanavalin A-like lectins/glucanases"/>
    <property type="match status" value="1"/>
</dbReference>
<dbReference type="InterPro" id="IPR013320">
    <property type="entry name" value="ConA-like_dom_sf"/>
</dbReference>
<dbReference type="InterPro" id="IPR013148">
    <property type="entry name" value="Glyco_hydro_32_N"/>
</dbReference>
<sequence>MKPKILESGKGFYYLEKSNEKPMLRTILIVLLPLIMASCWEKTVPNMEKTAASGAYQEPFRPQFHFSPTRGWMNDPNGLVYQDGVYHLFYQYYPDATVWGPMHWGHAVSEDLVHWQHRPIALFPDENGLIFSGSAVVDKNNTSGFGKEGKIPLVAIYTYHSIQGEKTGRNDFQTQGIAFSLDNGETWTKYEGNPVIGNPGVRDFRDPKVFWHEDTQSWIMALVVGDHVRFYRSINLKEWQHLSDFGKGQGAQGGVWECPDLFPLQVEGTDETKWVLIISIGSGGPNGGSGTQYFVGDFDGTTFTPNHEEYKWLDWGTDNYAGVTYNNVPNNDRIFIGWMSNWQYAVLTPTSTWRSAMTLPRKLSLKKFGDDHMVVNYPVEAVFELLAKGQTQDMVLKAAETKEFMHDGLNRSEISFTTETRDFSLALTNDKGEHLNVIFDAASDLVIVDRTRSGLTGFQQEFGNKLHYMDVKQLPKGLYEVTLLVDAGSVELFVNRGQFVMTQQIFPTRPYTKLLIGNTSNSQMELKGFSISNVASIWDVSKGVLK</sequence>
<evidence type="ECO:0000259" key="6">
    <source>
        <dbReference type="Pfam" id="PF08244"/>
    </source>
</evidence>
<dbReference type="FunFam" id="2.115.10.20:FF:000002">
    <property type="entry name" value="Invertase 2"/>
    <property type="match status" value="1"/>
</dbReference>
<dbReference type="InterPro" id="IPR013189">
    <property type="entry name" value="Glyco_hydro_32_C"/>
</dbReference>
<dbReference type="GO" id="GO:0004575">
    <property type="term" value="F:sucrose alpha-glucosidase activity"/>
    <property type="evidence" value="ECO:0007669"/>
    <property type="project" value="TreeGrafter"/>
</dbReference>
<gene>
    <name evidence="7" type="ORF">VC82_994</name>
</gene>
<comment type="similarity">
    <text evidence="1 4">Belongs to the glycosyl hydrolase 32 family.</text>
</comment>
<dbReference type="GO" id="GO:0005987">
    <property type="term" value="P:sucrose catabolic process"/>
    <property type="evidence" value="ECO:0007669"/>
    <property type="project" value="TreeGrafter"/>
</dbReference>
<protein>
    <submittedName>
        <fullName evidence="7">Fructan beta-fructosidase</fullName>
    </submittedName>
</protein>
<dbReference type="HOGENOM" id="CLU_001528_3_1_10"/>
<dbReference type="Pfam" id="PF08244">
    <property type="entry name" value="Glyco_hydro_32C"/>
    <property type="match status" value="1"/>
</dbReference>
<evidence type="ECO:0000259" key="5">
    <source>
        <dbReference type="Pfam" id="PF00251"/>
    </source>
</evidence>
<evidence type="ECO:0000256" key="1">
    <source>
        <dbReference type="ARBA" id="ARBA00009902"/>
    </source>
</evidence>
<evidence type="ECO:0000313" key="7">
    <source>
        <dbReference type="EMBL" id="AKA34642.1"/>
    </source>
</evidence>
<dbReference type="SMART" id="SM00640">
    <property type="entry name" value="Glyco_32"/>
    <property type="match status" value="1"/>
</dbReference>
<name>A0A0D5YQW2_9FLAO</name>
<dbReference type="AlphaFoldDB" id="A0A0D5YQW2"/>
<evidence type="ECO:0000256" key="2">
    <source>
        <dbReference type="ARBA" id="ARBA00022801"/>
    </source>
</evidence>
<feature type="domain" description="Glycosyl hydrolase family 32 N-terminal" evidence="5">
    <location>
        <begin position="65"/>
        <end position="372"/>
    </location>
</feature>
<proteinExistence type="inferred from homology"/>
<reference evidence="7 8" key="1">
    <citation type="submission" date="2015-03" db="EMBL/GenBank/DDBJ databases">
        <title>Complete genome sequence of Muricauda lutaonensis CC-HSB-11T, isolated from a coastal hot spring.</title>
        <authorList>
            <person name="Kim K.M."/>
        </authorList>
    </citation>
    <scope>NUCLEOTIDE SEQUENCE [LARGE SCALE GENOMIC DNA]</scope>
    <source>
        <strain evidence="7 8">CC-HSB-11</strain>
    </source>
</reference>
<dbReference type="Gene3D" id="2.60.120.560">
    <property type="entry name" value="Exo-inulinase, domain 1"/>
    <property type="match status" value="1"/>
</dbReference>
<dbReference type="CDD" id="cd18622">
    <property type="entry name" value="GH32_Inu-like"/>
    <property type="match status" value="1"/>
</dbReference>
<dbReference type="InterPro" id="IPR001362">
    <property type="entry name" value="Glyco_hydro_32"/>
</dbReference>
<dbReference type="InterPro" id="IPR023296">
    <property type="entry name" value="Glyco_hydro_beta-prop_sf"/>
</dbReference>
<dbReference type="PROSITE" id="PS00609">
    <property type="entry name" value="GLYCOSYL_HYDROL_F32"/>
    <property type="match status" value="1"/>
</dbReference>
<dbReference type="EMBL" id="CP011071">
    <property type="protein sequence ID" value="AKA34642.1"/>
    <property type="molecule type" value="Genomic_DNA"/>
</dbReference>
<accession>A0A0D5YQW2</accession>
<feature type="domain" description="Glycosyl hydrolase family 32 C-terminal" evidence="6">
    <location>
        <begin position="413"/>
        <end position="518"/>
    </location>
</feature>
<dbReference type="InterPro" id="IPR018053">
    <property type="entry name" value="Glyco_hydro_32_AS"/>
</dbReference>
<organism evidence="7 8">
    <name type="scientific">Flagellimonas lutaonensis</name>
    <dbReference type="NCBI Taxonomy" id="516051"/>
    <lineage>
        <taxon>Bacteria</taxon>
        <taxon>Pseudomonadati</taxon>
        <taxon>Bacteroidota</taxon>
        <taxon>Flavobacteriia</taxon>
        <taxon>Flavobacteriales</taxon>
        <taxon>Flavobacteriaceae</taxon>
        <taxon>Flagellimonas</taxon>
    </lineage>
</organism>
<evidence type="ECO:0000313" key="8">
    <source>
        <dbReference type="Proteomes" id="UP000032726"/>
    </source>
</evidence>
<dbReference type="SUPFAM" id="SSF75005">
    <property type="entry name" value="Arabinanase/levansucrase/invertase"/>
    <property type="match status" value="1"/>
</dbReference>
<dbReference type="Pfam" id="PF00251">
    <property type="entry name" value="Glyco_hydro_32N"/>
    <property type="match status" value="1"/>
</dbReference>
<dbReference type="PANTHER" id="PTHR42800:SF1">
    <property type="entry name" value="EXOINULINASE INUD (AFU_ORTHOLOGUE AFUA_5G00480)"/>
    <property type="match status" value="1"/>
</dbReference>
<dbReference type="Gene3D" id="2.115.10.20">
    <property type="entry name" value="Glycosyl hydrolase domain, family 43"/>
    <property type="match status" value="1"/>
</dbReference>
<keyword evidence="2 4" id="KW-0378">Hydrolase</keyword>
<dbReference type="GO" id="GO:0005737">
    <property type="term" value="C:cytoplasm"/>
    <property type="evidence" value="ECO:0007669"/>
    <property type="project" value="TreeGrafter"/>
</dbReference>
<dbReference type="Proteomes" id="UP000032726">
    <property type="component" value="Chromosome"/>
</dbReference>
<dbReference type="PATRIC" id="fig|516051.4.peg.1031"/>
<dbReference type="STRING" id="516051.VC82_994"/>
<keyword evidence="3 4" id="KW-0326">Glycosidase</keyword>
<keyword evidence="8" id="KW-1185">Reference proteome</keyword>
<evidence type="ECO:0000256" key="3">
    <source>
        <dbReference type="ARBA" id="ARBA00023295"/>
    </source>
</evidence>
<evidence type="ECO:0000256" key="4">
    <source>
        <dbReference type="RuleBase" id="RU362110"/>
    </source>
</evidence>
<dbReference type="KEGG" id="mlt:VC82_994"/>